<keyword evidence="3" id="KW-1185">Reference proteome</keyword>
<gene>
    <name evidence="1" type="ORF">BMJ33_10670</name>
    <name evidence="2" type="ORF">EMEDMD4_790035</name>
</gene>
<reference evidence="1 3" key="2">
    <citation type="journal article" date="2018" name="FEMS Microbiol. Ecol.">
        <title>Co-invading symbiotic mutualists of Medicago polymorpha retain high ancestral diversity and contain diverse accessory genomes.</title>
        <authorList>
            <person name="Porter S.S."/>
            <person name="Faber-Hammond J.J."/>
            <person name="Friesen M.L."/>
        </authorList>
    </citation>
    <scope>NUCLEOTIDE SEQUENCE [LARGE SCALE GENOMIC DNA]</scope>
    <source>
        <strain evidence="1 3">Str16</strain>
    </source>
</reference>
<dbReference type="Proteomes" id="UP001190825">
    <property type="component" value="Unassembled WGS sequence"/>
</dbReference>
<dbReference type="EMBL" id="CABFNB010000149">
    <property type="protein sequence ID" value="VTZ65011.1"/>
    <property type="molecule type" value="Genomic_DNA"/>
</dbReference>
<dbReference type="EMBL" id="NBUC01000063">
    <property type="protein sequence ID" value="PLU04687.1"/>
    <property type="molecule type" value="Genomic_DNA"/>
</dbReference>
<sequence length="72" mass="8124">MAQQMQDILAAVIAWQHSGDSEFPFAARYRELELKVRINDFPAEPLYTLIADGSDAAEFDDWPASWIKPTPA</sequence>
<protein>
    <submittedName>
        <fullName evidence="2">Uncharacterized protein</fullName>
    </submittedName>
</protein>
<dbReference type="RefSeq" id="WP_080665928.1">
    <property type="nucleotide sequence ID" value="NZ_CP140895.1"/>
</dbReference>
<name>A0A508X580_9HYPH</name>
<reference evidence="1" key="1">
    <citation type="submission" date="2017-04" db="EMBL/GenBank/DDBJ databases">
        <authorList>
            <person name="Porter S."/>
            <person name="Friesen M.L."/>
            <person name="Faber-Hammond J."/>
        </authorList>
    </citation>
    <scope>NUCLEOTIDE SEQUENCE</scope>
    <source>
        <strain evidence="1">Str16</strain>
    </source>
</reference>
<dbReference type="Proteomes" id="UP000507954">
    <property type="component" value="Unassembled WGS sequence"/>
</dbReference>
<proteinExistence type="predicted"/>
<evidence type="ECO:0000313" key="2">
    <source>
        <dbReference type="EMBL" id="VTZ65011.1"/>
    </source>
</evidence>
<organism evidence="2">
    <name type="scientific">Sinorhizobium medicae</name>
    <dbReference type="NCBI Taxonomy" id="110321"/>
    <lineage>
        <taxon>Bacteria</taxon>
        <taxon>Pseudomonadati</taxon>
        <taxon>Pseudomonadota</taxon>
        <taxon>Alphaproteobacteria</taxon>
        <taxon>Hyphomicrobiales</taxon>
        <taxon>Rhizobiaceae</taxon>
        <taxon>Sinorhizobium/Ensifer group</taxon>
        <taxon>Sinorhizobium</taxon>
    </lineage>
</organism>
<dbReference type="AlphaFoldDB" id="A0A508X580"/>
<accession>A0A508X580</accession>
<reference evidence="2" key="3">
    <citation type="submission" date="2019-06" db="EMBL/GenBank/DDBJ databases">
        <authorList>
            <person name="Le Quere A."/>
            <person name="Colella S."/>
        </authorList>
    </citation>
    <scope>NUCLEOTIDE SEQUENCE</scope>
    <source>
        <strain evidence="2">EmedicaeMD41</strain>
    </source>
</reference>
<evidence type="ECO:0000313" key="3">
    <source>
        <dbReference type="Proteomes" id="UP001190825"/>
    </source>
</evidence>
<evidence type="ECO:0000313" key="1">
    <source>
        <dbReference type="EMBL" id="PLU04687.1"/>
    </source>
</evidence>